<dbReference type="Proteomes" id="UP000198988">
    <property type="component" value="Unassembled WGS sequence"/>
</dbReference>
<protein>
    <submittedName>
        <fullName evidence="1">Uncharacterized protein</fullName>
    </submittedName>
</protein>
<evidence type="ECO:0000313" key="1">
    <source>
        <dbReference type="EMBL" id="SEH94973.1"/>
    </source>
</evidence>
<organism evidence="1 2">
    <name type="scientific">Bathymodiolus azoricus thioautotrophic gill symbiont</name>
    <dbReference type="NCBI Taxonomy" id="235205"/>
    <lineage>
        <taxon>Bacteria</taxon>
        <taxon>Pseudomonadati</taxon>
        <taxon>Pseudomonadota</taxon>
        <taxon>Gammaproteobacteria</taxon>
        <taxon>sulfur-oxidizing symbionts</taxon>
    </lineage>
</organism>
<reference evidence="2" key="1">
    <citation type="submission" date="2016-06" db="EMBL/GenBank/DDBJ databases">
        <authorList>
            <person name="Petersen J."/>
            <person name="Sayavedra L."/>
        </authorList>
    </citation>
    <scope>NUCLEOTIDE SEQUENCE [LARGE SCALE GENOMIC DNA]</scope>
    <source>
        <strain evidence="2">BazSymA</strain>
    </source>
</reference>
<dbReference type="EMBL" id="CDSC02000358">
    <property type="protein sequence ID" value="SEH94973.1"/>
    <property type="molecule type" value="Genomic_DNA"/>
</dbReference>
<dbReference type="AlphaFoldDB" id="A0A1H6M1E4"/>
<evidence type="ECO:0000313" key="2">
    <source>
        <dbReference type="Proteomes" id="UP000198988"/>
    </source>
</evidence>
<name>A0A1H6M1E4_9GAMM</name>
<accession>A0A1H6M1E4</accession>
<sequence>MRVITLNLSNCFWYFVSRPGKCLSKSSNIFSKIFVFMTPGSSSLAL</sequence>
<gene>
    <name evidence="1" type="ORF">BAZSYMA_ACONTIG69957_0</name>
</gene>
<proteinExistence type="predicted"/>